<evidence type="ECO:0000313" key="2">
    <source>
        <dbReference type="Proteomes" id="UP000095287"/>
    </source>
</evidence>
<name>A0A1I7ZKV0_9BILA</name>
<dbReference type="Proteomes" id="UP000095287">
    <property type="component" value="Unplaced"/>
</dbReference>
<protein>
    <submittedName>
        <fullName evidence="3">Secreted protein</fullName>
    </submittedName>
</protein>
<keyword evidence="1" id="KW-0732">Signal</keyword>
<dbReference type="AlphaFoldDB" id="A0A1I7ZKV0"/>
<dbReference type="WBParaSite" id="L893_g27304.t1">
    <property type="protein sequence ID" value="L893_g27304.t1"/>
    <property type="gene ID" value="L893_g27304"/>
</dbReference>
<organism evidence="2 3">
    <name type="scientific">Steinernema glaseri</name>
    <dbReference type="NCBI Taxonomy" id="37863"/>
    <lineage>
        <taxon>Eukaryota</taxon>
        <taxon>Metazoa</taxon>
        <taxon>Ecdysozoa</taxon>
        <taxon>Nematoda</taxon>
        <taxon>Chromadorea</taxon>
        <taxon>Rhabditida</taxon>
        <taxon>Tylenchina</taxon>
        <taxon>Panagrolaimomorpha</taxon>
        <taxon>Strongyloidoidea</taxon>
        <taxon>Steinernematidae</taxon>
        <taxon>Steinernema</taxon>
    </lineage>
</organism>
<evidence type="ECO:0000313" key="3">
    <source>
        <dbReference type="WBParaSite" id="L893_g27304.t1"/>
    </source>
</evidence>
<accession>A0A1I7ZKV0</accession>
<feature type="signal peptide" evidence="1">
    <location>
        <begin position="1"/>
        <end position="22"/>
    </location>
</feature>
<reference evidence="3" key="1">
    <citation type="submission" date="2016-11" db="UniProtKB">
        <authorList>
            <consortium name="WormBaseParasite"/>
        </authorList>
    </citation>
    <scope>IDENTIFICATION</scope>
</reference>
<keyword evidence="2" id="KW-1185">Reference proteome</keyword>
<proteinExistence type="predicted"/>
<sequence length="95" mass="10456">MTGLHSFLVLTADLIFLSWSGASTRKARRKNHSTQTQPKGLLFYSPKPLVARRTSTASEAVATLKTSRISKGATFVHAPIEPLRGHAKRSNFVNH</sequence>
<evidence type="ECO:0000256" key="1">
    <source>
        <dbReference type="SAM" id="SignalP"/>
    </source>
</evidence>
<feature type="chain" id="PRO_5009313598" evidence="1">
    <location>
        <begin position="23"/>
        <end position="95"/>
    </location>
</feature>